<keyword evidence="4" id="KW-0238">DNA-binding</keyword>
<dbReference type="SMART" id="SM00850">
    <property type="entry name" value="LytTR"/>
    <property type="match status" value="1"/>
</dbReference>
<dbReference type="GO" id="GO:0003677">
    <property type="term" value="F:DNA binding"/>
    <property type="evidence" value="ECO:0007669"/>
    <property type="project" value="UniProtKB-KW"/>
</dbReference>
<dbReference type="Pfam" id="PF04397">
    <property type="entry name" value="LytTR"/>
    <property type="match status" value="1"/>
</dbReference>
<dbReference type="InterPro" id="IPR001789">
    <property type="entry name" value="Sig_transdc_resp-reg_receiver"/>
</dbReference>
<evidence type="ECO:0000259" key="3">
    <source>
        <dbReference type="PROSITE" id="PS50930"/>
    </source>
</evidence>
<gene>
    <name evidence="4" type="ORF">D3876_07950</name>
</gene>
<comment type="caution">
    <text evidence="4">The sequence shown here is derived from an EMBL/GenBank/DDBJ whole genome shotgun (WGS) entry which is preliminary data.</text>
</comment>
<dbReference type="AlphaFoldDB" id="A0A418WJN5"/>
<dbReference type="EMBL" id="QYUM01000003">
    <property type="protein sequence ID" value="RJF90210.1"/>
    <property type="molecule type" value="Genomic_DNA"/>
</dbReference>
<sequence length="266" mass="30087">MKLRILIVDDELLARRRLTTMLRDIVDVEIVGEAADGDVALDLVREKAPDVVLLDIKMPGRNGFDLLPLLEGPDIPVIIFVTAFNHYAVRAFEVSAVDYLLKPVAFDRMREALERARATLRSRDAQSRIAEMAEVLSALRDNPGIEPQGAVLEREFWVQRRGEYVRVPIAQIEWVGAERDYVRLHAGNDAYLMRETMNRIEERLDPATFIRVHRSALVRRQIITAIRQAGYGALKVVLSNGTEVSVGRTYAPGIRDLLNRKSSIDC</sequence>
<evidence type="ECO:0000256" key="1">
    <source>
        <dbReference type="PROSITE-ProRule" id="PRU00169"/>
    </source>
</evidence>
<dbReference type="PROSITE" id="PS50110">
    <property type="entry name" value="RESPONSE_REGULATORY"/>
    <property type="match status" value="1"/>
</dbReference>
<dbReference type="Gene3D" id="3.40.50.2300">
    <property type="match status" value="1"/>
</dbReference>
<organism evidence="4 5">
    <name type="scientific">Sphingomonas cavernae</name>
    <dbReference type="NCBI Taxonomy" id="2320861"/>
    <lineage>
        <taxon>Bacteria</taxon>
        <taxon>Pseudomonadati</taxon>
        <taxon>Pseudomonadota</taxon>
        <taxon>Alphaproteobacteria</taxon>
        <taxon>Sphingomonadales</taxon>
        <taxon>Sphingomonadaceae</taxon>
        <taxon>Sphingomonas</taxon>
    </lineage>
</organism>
<dbReference type="Pfam" id="PF00072">
    <property type="entry name" value="Response_reg"/>
    <property type="match status" value="1"/>
</dbReference>
<dbReference type="Proteomes" id="UP000286100">
    <property type="component" value="Unassembled WGS sequence"/>
</dbReference>
<dbReference type="PROSITE" id="PS50930">
    <property type="entry name" value="HTH_LYTTR"/>
    <property type="match status" value="1"/>
</dbReference>
<dbReference type="Gene3D" id="2.40.50.1020">
    <property type="entry name" value="LytTr DNA-binding domain"/>
    <property type="match status" value="1"/>
</dbReference>
<feature type="modified residue" description="4-aspartylphosphate" evidence="1">
    <location>
        <position position="55"/>
    </location>
</feature>
<dbReference type="SUPFAM" id="SSF52172">
    <property type="entry name" value="CheY-like"/>
    <property type="match status" value="1"/>
</dbReference>
<evidence type="ECO:0000313" key="4">
    <source>
        <dbReference type="EMBL" id="RJF90210.1"/>
    </source>
</evidence>
<protein>
    <submittedName>
        <fullName evidence="4">DNA-binding response regulator</fullName>
    </submittedName>
</protein>
<dbReference type="GO" id="GO:0000156">
    <property type="term" value="F:phosphorelay response regulator activity"/>
    <property type="evidence" value="ECO:0007669"/>
    <property type="project" value="InterPro"/>
</dbReference>
<dbReference type="OrthoDB" id="9786101at2"/>
<feature type="domain" description="Response regulatory" evidence="2">
    <location>
        <begin position="4"/>
        <end position="117"/>
    </location>
</feature>
<dbReference type="SMART" id="SM00448">
    <property type="entry name" value="REC"/>
    <property type="match status" value="1"/>
</dbReference>
<reference evidence="4 5" key="1">
    <citation type="submission" date="2018-09" db="EMBL/GenBank/DDBJ databases">
        <authorList>
            <person name="Zhu H."/>
        </authorList>
    </citation>
    <scope>NUCLEOTIDE SEQUENCE [LARGE SCALE GENOMIC DNA]</scope>
    <source>
        <strain evidence="4 5">K2R01-6</strain>
    </source>
</reference>
<name>A0A418WJN5_9SPHN</name>
<keyword evidence="1" id="KW-0597">Phosphoprotein</keyword>
<dbReference type="InterPro" id="IPR011006">
    <property type="entry name" value="CheY-like_superfamily"/>
</dbReference>
<dbReference type="PANTHER" id="PTHR37299">
    <property type="entry name" value="TRANSCRIPTIONAL REGULATOR-RELATED"/>
    <property type="match status" value="1"/>
</dbReference>
<dbReference type="PANTHER" id="PTHR37299:SF1">
    <property type="entry name" value="STAGE 0 SPORULATION PROTEIN A HOMOLOG"/>
    <property type="match status" value="1"/>
</dbReference>
<dbReference type="InterPro" id="IPR046947">
    <property type="entry name" value="LytR-like"/>
</dbReference>
<dbReference type="InterPro" id="IPR007492">
    <property type="entry name" value="LytTR_DNA-bd_dom"/>
</dbReference>
<keyword evidence="5" id="KW-1185">Reference proteome</keyword>
<dbReference type="RefSeq" id="WP_119761226.1">
    <property type="nucleotide sequence ID" value="NZ_QYUM01000003.1"/>
</dbReference>
<evidence type="ECO:0000259" key="2">
    <source>
        <dbReference type="PROSITE" id="PS50110"/>
    </source>
</evidence>
<proteinExistence type="predicted"/>
<accession>A0A418WJN5</accession>
<evidence type="ECO:0000313" key="5">
    <source>
        <dbReference type="Proteomes" id="UP000286100"/>
    </source>
</evidence>
<feature type="domain" description="HTH LytTR-type" evidence="3">
    <location>
        <begin position="156"/>
        <end position="260"/>
    </location>
</feature>